<organism evidence="2 3">
    <name type="scientific">Streptomyces fuscus</name>
    <dbReference type="NCBI Taxonomy" id="3048495"/>
    <lineage>
        <taxon>Bacteria</taxon>
        <taxon>Bacillati</taxon>
        <taxon>Actinomycetota</taxon>
        <taxon>Actinomycetes</taxon>
        <taxon>Kitasatosporales</taxon>
        <taxon>Streptomycetaceae</taxon>
        <taxon>Streptomyces</taxon>
    </lineage>
</organism>
<keyword evidence="1" id="KW-0812">Transmembrane</keyword>
<proteinExistence type="predicted"/>
<gene>
    <name evidence="2" type="ORF">QNN03_23185</name>
</gene>
<evidence type="ECO:0000256" key="1">
    <source>
        <dbReference type="SAM" id="Phobius"/>
    </source>
</evidence>
<keyword evidence="1" id="KW-1133">Transmembrane helix</keyword>
<evidence type="ECO:0008006" key="4">
    <source>
        <dbReference type="Google" id="ProtNLM"/>
    </source>
</evidence>
<reference evidence="2 3" key="1">
    <citation type="submission" date="2023-05" db="EMBL/GenBank/DDBJ databases">
        <title>Streptomyces fuscus sp. nov., a brown-black pigment producing actinomyces isolated from dry sand of Sea duck farm.</title>
        <authorList>
            <person name="Xie J."/>
            <person name="Shen N."/>
        </authorList>
    </citation>
    <scope>NUCLEOTIDE SEQUENCE [LARGE SCALE GENOMIC DNA]</scope>
    <source>
        <strain evidence="2 3">GXMU-J15</strain>
    </source>
</reference>
<dbReference type="EMBL" id="JASJUS010000023">
    <property type="protein sequence ID" value="MDL2079348.1"/>
    <property type="molecule type" value="Genomic_DNA"/>
</dbReference>
<evidence type="ECO:0000313" key="3">
    <source>
        <dbReference type="Proteomes" id="UP001241926"/>
    </source>
</evidence>
<dbReference type="RefSeq" id="WP_285434718.1">
    <property type="nucleotide sequence ID" value="NZ_JASJUS010000023.1"/>
</dbReference>
<keyword evidence="1" id="KW-0472">Membrane</keyword>
<name>A0ABT7J731_9ACTN</name>
<comment type="caution">
    <text evidence="2">The sequence shown here is derived from an EMBL/GenBank/DDBJ whole genome shotgun (WGS) entry which is preliminary data.</text>
</comment>
<keyword evidence="3" id="KW-1185">Reference proteome</keyword>
<protein>
    <recommendedName>
        <fullName evidence="4">Secreted protein</fullName>
    </recommendedName>
</protein>
<evidence type="ECO:0000313" key="2">
    <source>
        <dbReference type="EMBL" id="MDL2079348.1"/>
    </source>
</evidence>
<dbReference type="Proteomes" id="UP001241926">
    <property type="component" value="Unassembled WGS sequence"/>
</dbReference>
<sequence length="265" mass="28432">MTHRDIALLLAEAADGVEIGIAPTQTVIRRGRRRRARRWAVAAVTAVVIAGSTGALAVTGAVGGRDDGQVATGRVDLTSPQRTRLASGTDRGRDWWVSVDVWPAPRDEAEARIVWDALAEQEGTPKDAEKPSDLIGTVTYFVKRTYGVETTVVLENRIPLRAMAYTADIPTAAIPLAPDTAGPERLVIGQVLSSAQDIKCLWKDGTATEVRRTDKEESISADEGVLRGVQGSPVDMFVCLAPEDTAFKTTESQIFASATDASQVY</sequence>
<accession>A0ABT7J731</accession>
<feature type="transmembrane region" description="Helical" evidence="1">
    <location>
        <begin position="39"/>
        <end position="62"/>
    </location>
</feature>